<dbReference type="SMART" id="SM00220">
    <property type="entry name" value="S_TKc"/>
    <property type="match status" value="1"/>
</dbReference>
<dbReference type="InterPro" id="IPR051681">
    <property type="entry name" value="Ser/Thr_Kinases-Pseudokinases"/>
</dbReference>
<reference evidence="3" key="2">
    <citation type="submission" date="2015-01" db="EMBL/GenBank/DDBJ databases">
        <title>Evolutionary Origins and Diversification of the Mycorrhizal Mutualists.</title>
        <authorList>
            <consortium name="DOE Joint Genome Institute"/>
            <consortium name="Mycorrhizal Genomics Consortium"/>
            <person name="Kohler A."/>
            <person name="Kuo A."/>
            <person name="Nagy L.G."/>
            <person name="Floudas D."/>
            <person name="Copeland A."/>
            <person name="Barry K.W."/>
            <person name="Cichocki N."/>
            <person name="Veneault-Fourrey C."/>
            <person name="LaButti K."/>
            <person name="Lindquist E.A."/>
            <person name="Lipzen A."/>
            <person name="Lundell T."/>
            <person name="Morin E."/>
            <person name="Murat C."/>
            <person name="Riley R."/>
            <person name="Ohm R."/>
            <person name="Sun H."/>
            <person name="Tunlid A."/>
            <person name="Henrissat B."/>
            <person name="Grigoriev I.V."/>
            <person name="Hibbett D.S."/>
            <person name="Martin F."/>
        </authorList>
    </citation>
    <scope>NUCLEOTIDE SEQUENCE [LARGE SCALE GENOMIC DNA]</scope>
    <source>
        <strain evidence="3">MAFF 305830</strain>
    </source>
</reference>
<dbReference type="OrthoDB" id="4062651at2759"/>
<dbReference type="Proteomes" id="UP000054097">
    <property type="component" value="Unassembled WGS sequence"/>
</dbReference>
<evidence type="ECO:0000313" key="3">
    <source>
        <dbReference type="Proteomes" id="UP000054097"/>
    </source>
</evidence>
<protein>
    <recommendedName>
        <fullName evidence="1">Protein kinase domain-containing protein</fullName>
    </recommendedName>
</protein>
<dbReference type="InterPro" id="IPR011009">
    <property type="entry name" value="Kinase-like_dom_sf"/>
</dbReference>
<organism evidence="2 3">
    <name type="scientific">Serendipita vermifera MAFF 305830</name>
    <dbReference type="NCBI Taxonomy" id="933852"/>
    <lineage>
        <taxon>Eukaryota</taxon>
        <taxon>Fungi</taxon>
        <taxon>Dikarya</taxon>
        <taxon>Basidiomycota</taxon>
        <taxon>Agaricomycotina</taxon>
        <taxon>Agaricomycetes</taxon>
        <taxon>Sebacinales</taxon>
        <taxon>Serendipitaceae</taxon>
        <taxon>Serendipita</taxon>
    </lineage>
</organism>
<dbReference type="PROSITE" id="PS00108">
    <property type="entry name" value="PROTEIN_KINASE_ST"/>
    <property type="match status" value="1"/>
</dbReference>
<dbReference type="PANTHER" id="PTHR44329">
    <property type="entry name" value="SERINE/THREONINE-PROTEIN KINASE TNNI3K-RELATED"/>
    <property type="match status" value="1"/>
</dbReference>
<sequence>MSDSLQVPSISVTISSASRVPKILRQICGGIARKFASLWRKRPKVVIDHGNSWRGQAAPHLILDTATTPIRNVSQDSHNVETAPFATRVTLLSESIELPIPHAHTTGSTSATGNDDSCIGQPRSHIRELHRVSTNVNPVDGGVSRIVGRIDVARLRSVGDEIPDLSGQVSKHLPVFKSRYSTVYCGTYGVRTVAIKNLRMIKDDRVTDRKFRRELSIWWHLRHPNIVPLYGYFLHQDGSEISYSLVSEWAIHGSASEYIRKDLTLNQRMSLVRDVARAIKYLHGFNPIIVHGDIKPKNVLIGADGVGQLCDFGLTRLVNDELETGLTTTTPHTGTLLYLAYELVRLTGKAIPTTATDVYAFGCLAYEFIYNLPPHSTLEDHWSVTYAIGRGIRPAFRPRDLPPAYSIIWNLLESCWRYDPTLRANANDICRYLDQNMHVFSGPLDTSRTSDPLK</sequence>
<dbReference type="Pfam" id="PF00069">
    <property type="entry name" value="Pkinase"/>
    <property type="match status" value="1"/>
</dbReference>
<name>A0A0C3B2F2_SERVB</name>
<dbReference type="PROSITE" id="PS50011">
    <property type="entry name" value="PROTEIN_KINASE_DOM"/>
    <property type="match status" value="1"/>
</dbReference>
<dbReference type="Gene3D" id="1.10.510.10">
    <property type="entry name" value="Transferase(Phosphotransferase) domain 1"/>
    <property type="match status" value="1"/>
</dbReference>
<dbReference type="STRING" id="933852.A0A0C3B2F2"/>
<dbReference type="SUPFAM" id="SSF56112">
    <property type="entry name" value="Protein kinase-like (PK-like)"/>
    <property type="match status" value="1"/>
</dbReference>
<accession>A0A0C3B2F2</accession>
<proteinExistence type="predicted"/>
<feature type="domain" description="Protein kinase" evidence="1">
    <location>
        <begin position="169"/>
        <end position="441"/>
    </location>
</feature>
<dbReference type="AlphaFoldDB" id="A0A0C3B2F2"/>
<gene>
    <name evidence="2" type="ORF">M408DRAFT_26013</name>
</gene>
<dbReference type="HOGENOM" id="CLU_618428_0_0_1"/>
<dbReference type="InterPro" id="IPR000719">
    <property type="entry name" value="Prot_kinase_dom"/>
</dbReference>
<reference evidence="2 3" key="1">
    <citation type="submission" date="2014-04" db="EMBL/GenBank/DDBJ databases">
        <authorList>
            <consortium name="DOE Joint Genome Institute"/>
            <person name="Kuo A."/>
            <person name="Zuccaro A."/>
            <person name="Kohler A."/>
            <person name="Nagy L.G."/>
            <person name="Floudas D."/>
            <person name="Copeland A."/>
            <person name="Barry K.W."/>
            <person name="Cichocki N."/>
            <person name="Veneault-Fourrey C."/>
            <person name="LaButti K."/>
            <person name="Lindquist E.A."/>
            <person name="Lipzen A."/>
            <person name="Lundell T."/>
            <person name="Morin E."/>
            <person name="Murat C."/>
            <person name="Sun H."/>
            <person name="Tunlid A."/>
            <person name="Henrissat B."/>
            <person name="Grigoriev I.V."/>
            <person name="Hibbett D.S."/>
            <person name="Martin F."/>
            <person name="Nordberg H.P."/>
            <person name="Cantor M.N."/>
            <person name="Hua S.X."/>
        </authorList>
    </citation>
    <scope>NUCLEOTIDE SEQUENCE [LARGE SCALE GENOMIC DNA]</scope>
    <source>
        <strain evidence="2 3">MAFF 305830</strain>
    </source>
</reference>
<dbReference type="EMBL" id="KN824312">
    <property type="protein sequence ID" value="KIM25686.1"/>
    <property type="molecule type" value="Genomic_DNA"/>
</dbReference>
<dbReference type="PANTHER" id="PTHR44329:SF261">
    <property type="entry name" value="ZINC FINGER CONTAINING PROTEIN KINASE-RELATED"/>
    <property type="match status" value="1"/>
</dbReference>
<dbReference type="GO" id="GO:0005524">
    <property type="term" value="F:ATP binding"/>
    <property type="evidence" value="ECO:0007669"/>
    <property type="project" value="InterPro"/>
</dbReference>
<evidence type="ECO:0000259" key="1">
    <source>
        <dbReference type="PROSITE" id="PS50011"/>
    </source>
</evidence>
<keyword evidence="3" id="KW-1185">Reference proteome</keyword>
<dbReference type="GO" id="GO:0004674">
    <property type="term" value="F:protein serine/threonine kinase activity"/>
    <property type="evidence" value="ECO:0007669"/>
    <property type="project" value="TreeGrafter"/>
</dbReference>
<dbReference type="InterPro" id="IPR008271">
    <property type="entry name" value="Ser/Thr_kinase_AS"/>
</dbReference>
<evidence type="ECO:0000313" key="2">
    <source>
        <dbReference type="EMBL" id="KIM25686.1"/>
    </source>
</evidence>